<evidence type="ECO:0000313" key="1">
    <source>
        <dbReference type="EMBL" id="PGD36874.1"/>
    </source>
</evidence>
<proteinExistence type="predicted"/>
<sequence>MLQKLAFCKSAKVSLYPATCRAVRPTSQNSVKAKNLGVDQLPVKARLRRLTSVGMNKTPAD</sequence>
<name>A0A2B6S704_9BACI</name>
<dbReference type="EMBL" id="NVIY01000014">
    <property type="protein sequence ID" value="PGD36874.1"/>
    <property type="molecule type" value="Genomic_DNA"/>
</dbReference>
<organism evidence="1 2">
    <name type="scientific">Bacillus wiedmannii</name>
    <dbReference type="NCBI Taxonomy" id="1890302"/>
    <lineage>
        <taxon>Bacteria</taxon>
        <taxon>Bacillati</taxon>
        <taxon>Bacillota</taxon>
        <taxon>Bacilli</taxon>
        <taxon>Bacillales</taxon>
        <taxon>Bacillaceae</taxon>
        <taxon>Bacillus</taxon>
        <taxon>Bacillus cereus group</taxon>
    </lineage>
</organism>
<reference evidence="1 2" key="1">
    <citation type="submission" date="2017-09" db="EMBL/GenBank/DDBJ databases">
        <title>Large-scale bioinformatics analysis of Bacillus genomes uncovers conserved roles of natural products in bacterial physiology.</title>
        <authorList>
            <consortium name="Agbiome Team Llc"/>
            <person name="Bleich R.M."/>
            <person name="Grubbs K.J."/>
            <person name="Santa Maria K.C."/>
            <person name="Allen S.E."/>
            <person name="Farag S."/>
            <person name="Shank E.A."/>
            <person name="Bowers A."/>
        </authorList>
    </citation>
    <scope>NUCLEOTIDE SEQUENCE [LARGE SCALE GENOMIC DNA]</scope>
    <source>
        <strain evidence="1 2">AFS065610</strain>
    </source>
</reference>
<protein>
    <submittedName>
        <fullName evidence="1">Uncharacterized protein</fullName>
    </submittedName>
</protein>
<gene>
    <name evidence="1" type="ORF">COM27_10355</name>
</gene>
<evidence type="ECO:0000313" key="2">
    <source>
        <dbReference type="Proteomes" id="UP000223472"/>
    </source>
</evidence>
<comment type="caution">
    <text evidence="1">The sequence shown here is derived from an EMBL/GenBank/DDBJ whole genome shotgun (WGS) entry which is preliminary data.</text>
</comment>
<accession>A0A2B6S704</accession>
<dbReference type="AlphaFoldDB" id="A0A2B6S704"/>
<dbReference type="Proteomes" id="UP000223472">
    <property type="component" value="Unassembled WGS sequence"/>
</dbReference>